<proteinExistence type="predicted"/>
<name>A8NZ27_COPC7</name>
<feature type="compositionally biased region" description="Low complexity" evidence="4">
    <location>
        <begin position="92"/>
        <end position="119"/>
    </location>
</feature>
<dbReference type="InParanoid" id="A8NZ27"/>
<feature type="region of interest" description="Disordered" evidence="4">
    <location>
        <begin position="92"/>
        <end position="136"/>
    </location>
</feature>
<dbReference type="InterPro" id="IPR009071">
    <property type="entry name" value="HMG_box_dom"/>
</dbReference>
<keyword evidence="2" id="KW-0804">Transcription</keyword>
<dbReference type="VEuPathDB" id="FungiDB:CC1G_08141"/>
<comment type="caution">
    <text evidence="6">The sequence shown here is derived from an EMBL/GenBank/DDBJ whole genome shotgun (WGS) entry which is preliminary data.</text>
</comment>
<dbReference type="GO" id="GO:0001228">
    <property type="term" value="F:DNA-binding transcription activator activity, RNA polymerase II-specific"/>
    <property type="evidence" value="ECO:0007669"/>
    <property type="project" value="TreeGrafter"/>
</dbReference>
<dbReference type="eggNOG" id="KOG0527">
    <property type="taxonomic scope" value="Eukaryota"/>
</dbReference>
<organism evidence="6 7">
    <name type="scientific">Coprinopsis cinerea (strain Okayama-7 / 130 / ATCC MYA-4618 / FGSC 9003)</name>
    <name type="common">Inky cap fungus</name>
    <name type="synonym">Hormographiella aspergillata</name>
    <dbReference type="NCBI Taxonomy" id="240176"/>
    <lineage>
        <taxon>Eukaryota</taxon>
        <taxon>Fungi</taxon>
        <taxon>Dikarya</taxon>
        <taxon>Basidiomycota</taxon>
        <taxon>Agaricomycotina</taxon>
        <taxon>Agaricomycetes</taxon>
        <taxon>Agaricomycetidae</taxon>
        <taxon>Agaricales</taxon>
        <taxon>Agaricineae</taxon>
        <taxon>Psathyrellaceae</taxon>
        <taxon>Coprinopsis</taxon>
    </lineage>
</organism>
<keyword evidence="1 3" id="KW-0238">DNA-binding</keyword>
<evidence type="ECO:0000259" key="5">
    <source>
        <dbReference type="PROSITE" id="PS50118"/>
    </source>
</evidence>
<feature type="DNA-binding region" description="HMG box" evidence="3">
    <location>
        <begin position="134"/>
        <end position="206"/>
    </location>
</feature>
<gene>
    <name evidence="6" type="ORF">CC1G_08141</name>
</gene>
<dbReference type="KEGG" id="cci:CC1G_08141"/>
<dbReference type="Proteomes" id="UP000001861">
    <property type="component" value="Unassembled WGS sequence"/>
</dbReference>
<evidence type="ECO:0000256" key="2">
    <source>
        <dbReference type="ARBA" id="ARBA00023163"/>
    </source>
</evidence>
<dbReference type="CDD" id="cd01389">
    <property type="entry name" value="HMG-box_ROX1-like"/>
    <property type="match status" value="1"/>
</dbReference>
<reference evidence="6 7" key="1">
    <citation type="journal article" date="2010" name="Proc. Natl. Acad. Sci. U.S.A.">
        <title>Insights into evolution of multicellular fungi from the assembled chromosomes of the mushroom Coprinopsis cinerea (Coprinus cinereus).</title>
        <authorList>
            <person name="Stajich J.E."/>
            <person name="Wilke S.K."/>
            <person name="Ahren D."/>
            <person name="Au C.H."/>
            <person name="Birren B.W."/>
            <person name="Borodovsky M."/>
            <person name="Burns C."/>
            <person name="Canback B."/>
            <person name="Casselton L.A."/>
            <person name="Cheng C.K."/>
            <person name="Deng J."/>
            <person name="Dietrich F.S."/>
            <person name="Fargo D.C."/>
            <person name="Farman M.L."/>
            <person name="Gathman A.C."/>
            <person name="Goldberg J."/>
            <person name="Guigo R."/>
            <person name="Hoegger P.J."/>
            <person name="Hooker J.B."/>
            <person name="Huggins A."/>
            <person name="James T.Y."/>
            <person name="Kamada T."/>
            <person name="Kilaru S."/>
            <person name="Kodira C."/>
            <person name="Kues U."/>
            <person name="Kupfer D."/>
            <person name="Kwan H.S."/>
            <person name="Lomsadze A."/>
            <person name="Li W."/>
            <person name="Lilly W.W."/>
            <person name="Ma L.J."/>
            <person name="Mackey A.J."/>
            <person name="Manning G."/>
            <person name="Martin F."/>
            <person name="Muraguchi H."/>
            <person name="Natvig D.O."/>
            <person name="Palmerini H."/>
            <person name="Ramesh M.A."/>
            <person name="Rehmeyer C.J."/>
            <person name="Roe B.A."/>
            <person name="Shenoy N."/>
            <person name="Stanke M."/>
            <person name="Ter-Hovhannisyan V."/>
            <person name="Tunlid A."/>
            <person name="Velagapudi R."/>
            <person name="Vision T.J."/>
            <person name="Zeng Q."/>
            <person name="Zolan M.E."/>
            <person name="Pukkila P.J."/>
        </authorList>
    </citation>
    <scope>NUCLEOTIDE SEQUENCE [LARGE SCALE GENOMIC DNA]</scope>
    <source>
        <strain evidence="7">Okayama-7 / 130 / ATCC MYA-4618 / FGSC 9003</strain>
    </source>
</reference>
<dbReference type="InterPro" id="IPR050140">
    <property type="entry name" value="SRY-related_HMG-box_TF-like"/>
</dbReference>
<dbReference type="OrthoDB" id="6247875at2759"/>
<dbReference type="PANTHER" id="PTHR10270:SF161">
    <property type="entry name" value="SEX-DETERMINING REGION Y PROTEIN"/>
    <property type="match status" value="1"/>
</dbReference>
<dbReference type="SMART" id="SM00398">
    <property type="entry name" value="HMG"/>
    <property type="match status" value="1"/>
</dbReference>
<dbReference type="PANTHER" id="PTHR10270">
    <property type="entry name" value="SOX TRANSCRIPTION FACTOR"/>
    <property type="match status" value="1"/>
</dbReference>
<dbReference type="Pfam" id="PF00505">
    <property type="entry name" value="HMG_box"/>
    <property type="match status" value="1"/>
</dbReference>
<dbReference type="PROSITE" id="PS50118">
    <property type="entry name" value="HMG_BOX_2"/>
    <property type="match status" value="1"/>
</dbReference>
<dbReference type="GO" id="GO:0030154">
    <property type="term" value="P:cell differentiation"/>
    <property type="evidence" value="ECO:0007669"/>
    <property type="project" value="TreeGrafter"/>
</dbReference>
<sequence length="370" mass="40623">MPAFNDPITAQQLQQFYCGQLKYAFNSNAMHPSVQPFSQSYLFQEAAGYGAPFPYAPALPEPALEPYHIQCSDALAVPPHWPSDTWNGDLAFAAPSPTTSSSHLPASHPNSSSASSTPPSTGPIRNKPNKPGHIPRPSNAFLLFRTYFIQTNPTQIFSNGKRLNQNEISRMAGKAWRALSKEERELWKDKGEEEKRLHQLKYPDYVYEPKTRANGRKPRKDRKAARATGSSSDGGSSAYTSPASSSSSLSPSPRLPVLGRPFHPDLDFPMVPNPNPAYHKRKGSNNNSRFEFEGGAVLPVQAPAYQDPTPLESTADPTQALATPMSVQEPDPVPVLDLLDTPHPAAEFDLGPYNPLDIYRILESSGILYV</sequence>
<accession>A8NZ27</accession>
<evidence type="ECO:0000313" key="7">
    <source>
        <dbReference type="Proteomes" id="UP000001861"/>
    </source>
</evidence>
<dbReference type="AlphaFoldDB" id="A8NZ27"/>
<keyword evidence="3" id="KW-0539">Nucleus</keyword>
<dbReference type="SUPFAM" id="SSF47095">
    <property type="entry name" value="HMG-box"/>
    <property type="match status" value="1"/>
</dbReference>
<feature type="compositionally biased region" description="Low complexity" evidence="4">
    <location>
        <begin position="226"/>
        <end position="256"/>
    </location>
</feature>
<dbReference type="EMBL" id="AACS02000005">
    <property type="protein sequence ID" value="EAU84211.1"/>
    <property type="molecule type" value="Genomic_DNA"/>
</dbReference>
<dbReference type="Gene3D" id="1.10.30.10">
    <property type="entry name" value="High mobility group box domain"/>
    <property type="match status" value="1"/>
</dbReference>
<dbReference type="InterPro" id="IPR036910">
    <property type="entry name" value="HMG_box_dom_sf"/>
</dbReference>
<evidence type="ECO:0000256" key="1">
    <source>
        <dbReference type="ARBA" id="ARBA00023125"/>
    </source>
</evidence>
<feature type="compositionally biased region" description="Basic residues" evidence="4">
    <location>
        <begin position="213"/>
        <end position="225"/>
    </location>
</feature>
<dbReference type="GeneID" id="6014147"/>
<evidence type="ECO:0000313" key="6">
    <source>
        <dbReference type="EMBL" id="EAU84211.1"/>
    </source>
</evidence>
<evidence type="ECO:0000256" key="4">
    <source>
        <dbReference type="SAM" id="MobiDB-lite"/>
    </source>
</evidence>
<feature type="region of interest" description="Disordered" evidence="4">
    <location>
        <begin position="205"/>
        <end position="261"/>
    </location>
</feature>
<dbReference type="RefSeq" id="XP_001837587.1">
    <property type="nucleotide sequence ID" value="XM_001837535.1"/>
</dbReference>
<dbReference type="GO" id="GO:0005634">
    <property type="term" value="C:nucleus"/>
    <property type="evidence" value="ECO:0007669"/>
    <property type="project" value="UniProtKB-UniRule"/>
</dbReference>
<keyword evidence="7" id="KW-1185">Reference proteome</keyword>
<feature type="domain" description="HMG box" evidence="5">
    <location>
        <begin position="134"/>
        <end position="206"/>
    </location>
</feature>
<dbReference type="GO" id="GO:0000978">
    <property type="term" value="F:RNA polymerase II cis-regulatory region sequence-specific DNA binding"/>
    <property type="evidence" value="ECO:0007669"/>
    <property type="project" value="TreeGrafter"/>
</dbReference>
<evidence type="ECO:0000256" key="3">
    <source>
        <dbReference type="PROSITE-ProRule" id="PRU00267"/>
    </source>
</evidence>
<protein>
    <recommendedName>
        <fullName evidence="5">HMG box domain-containing protein</fullName>
    </recommendedName>
</protein>